<name>A0A0G2FPA4_9PEZI</name>
<evidence type="ECO:0000313" key="3">
    <source>
        <dbReference type="Proteomes" id="UP000034680"/>
    </source>
</evidence>
<dbReference type="EMBL" id="LCUC01000144">
    <property type="protein sequence ID" value="KKY35851.1"/>
    <property type="molecule type" value="Genomic_DNA"/>
</dbReference>
<evidence type="ECO:0000313" key="2">
    <source>
        <dbReference type="EMBL" id="KKY35851.1"/>
    </source>
</evidence>
<accession>A0A0G2FPA4</accession>
<dbReference type="AlphaFoldDB" id="A0A0G2FPA4"/>
<organism evidence="2 3">
    <name type="scientific">Diaporthe ampelina</name>
    <dbReference type="NCBI Taxonomy" id="1214573"/>
    <lineage>
        <taxon>Eukaryota</taxon>
        <taxon>Fungi</taxon>
        <taxon>Dikarya</taxon>
        <taxon>Ascomycota</taxon>
        <taxon>Pezizomycotina</taxon>
        <taxon>Sordariomycetes</taxon>
        <taxon>Sordariomycetidae</taxon>
        <taxon>Diaporthales</taxon>
        <taxon>Diaporthaceae</taxon>
        <taxon>Diaporthe</taxon>
    </lineage>
</organism>
<evidence type="ECO:0000256" key="1">
    <source>
        <dbReference type="SAM" id="MobiDB-lite"/>
    </source>
</evidence>
<protein>
    <submittedName>
        <fullName evidence="2">Uncharacterized protein</fullName>
    </submittedName>
</protein>
<comment type="caution">
    <text evidence="2">The sequence shown here is derived from an EMBL/GenBank/DDBJ whole genome shotgun (WGS) entry which is preliminary data.</text>
</comment>
<feature type="compositionally biased region" description="Basic and acidic residues" evidence="1">
    <location>
        <begin position="165"/>
        <end position="200"/>
    </location>
</feature>
<reference evidence="2 3" key="1">
    <citation type="submission" date="2015-05" db="EMBL/GenBank/DDBJ databases">
        <title>Distinctive expansion of gene families associated with plant cell wall degradation and secondary metabolism in the genomes of grapevine trunk pathogens.</title>
        <authorList>
            <person name="Lawrence D.P."/>
            <person name="Travadon R."/>
            <person name="Rolshausen P.E."/>
            <person name="Baumgartner K."/>
        </authorList>
    </citation>
    <scope>NUCLEOTIDE SEQUENCE [LARGE SCALE GENOMIC DNA]</scope>
    <source>
        <strain evidence="2">DA912</strain>
    </source>
</reference>
<proteinExistence type="predicted"/>
<dbReference type="OrthoDB" id="1742084at2759"/>
<feature type="region of interest" description="Disordered" evidence="1">
    <location>
        <begin position="155"/>
        <end position="254"/>
    </location>
</feature>
<dbReference type="Proteomes" id="UP000034680">
    <property type="component" value="Unassembled WGS sequence"/>
</dbReference>
<reference evidence="2 3" key="2">
    <citation type="submission" date="2015-05" db="EMBL/GenBank/DDBJ databases">
        <authorList>
            <person name="Morales-Cruz A."/>
            <person name="Amrine K.C."/>
            <person name="Cantu D."/>
        </authorList>
    </citation>
    <scope>NUCLEOTIDE SEQUENCE [LARGE SCALE GENOMIC DNA]</scope>
    <source>
        <strain evidence="2">DA912</strain>
    </source>
</reference>
<feature type="compositionally biased region" description="Basic and acidic residues" evidence="1">
    <location>
        <begin position="230"/>
        <end position="240"/>
    </location>
</feature>
<keyword evidence="3" id="KW-1185">Reference proteome</keyword>
<gene>
    <name evidence="2" type="ORF">UCDDA912_g04123</name>
</gene>
<sequence length="394" mass="45168">MADVIPDPIVDGDDYEPGQKYASYRPLLSAIRSARIREEVKLRRINHLKAEVIPFCELRDRESEELMAVFLKYNGPDGIRKHYSQEYDEIKARIASSGDTCLFEDMGYQNPNPISRSGKRNFSYGRLGTISYNIEHDMENNSAESQSGPAQYDAIVKQGPEPWPDPERILSHPDYYGRKPDDSIETLRQEQFERGQERVRQLRSRLSRQAPSTGHGEAEPPIKGEAQLDGESRKRPRENGSDVATDDGPVIFPSRYRVPSSKRLKFSRNTITMSKIAKMGKKRPWLFGYDTAEGYGIYAFVKCPGPNCKHHFSSHPLKEDRAHDHILGCNQQIRDDRDMVREYARQVIKEDGRISDLTVDWARKSNLHLLSSNLQDNHPDNFPLSLDDDDDDDD</sequence>